<proteinExistence type="predicted"/>
<dbReference type="KEGG" id="rop:ROP_30820"/>
<evidence type="ECO:0000313" key="2">
    <source>
        <dbReference type="Proteomes" id="UP000002212"/>
    </source>
</evidence>
<dbReference type="PATRIC" id="fig|632772.20.peg.3227"/>
<dbReference type="AlphaFoldDB" id="C1B6M6"/>
<gene>
    <name evidence="1" type="ordered locus">ROP_30820</name>
</gene>
<dbReference type="RefSeq" id="WP_012690285.1">
    <property type="nucleotide sequence ID" value="NC_012522.1"/>
</dbReference>
<sequence length="315" mass="34479">MPDTDSSYVHPKSYANTRGGCSTTISGEHYISHALIRLYTFDDPDVRIQPTPNYRIPVGIQPRRFVANVLCTAHNNGLSDADSAALAFATFLRSIALRYMNGAGTWGEPEEVEVSGEDFQRWVLKLLITHAAADVFTGNNGERVTTVSDEAIDLLLDRAGWPSTWGLGVTGDLSNTHLSFDPFTRIETVTSDWCSAATLIKHDPKLLFGGVVELAGVSFTLCLFNQSEALLHDDEINPLRRVTRTQSHHDSWSPGEDSRAVGKRTHLHRVGRHDTLRPGHHLSVTHAVGVERSNPARAFAPTLCRSGRPSSSGCG</sequence>
<dbReference type="OrthoDB" id="4545131at2"/>
<accession>C1B6M6</accession>
<protein>
    <submittedName>
        <fullName evidence="1">Uncharacterized protein</fullName>
    </submittedName>
</protein>
<dbReference type="EMBL" id="AP011115">
    <property type="protein sequence ID" value="BAH51329.1"/>
    <property type="molecule type" value="Genomic_DNA"/>
</dbReference>
<name>C1B6M6_RHOOB</name>
<dbReference type="HOGENOM" id="CLU_920768_0_0_11"/>
<dbReference type="Proteomes" id="UP000002212">
    <property type="component" value="Chromosome"/>
</dbReference>
<organism evidence="1 2">
    <name type="scientific">Rhodococcus opacus (strain B4)</name>
    <dbReference type="NCBI Taxonomy" id="632772"/>
    <lineage>
        <taxon>Bacteria</taxon>
        <taxon>Bacillati</taxon>
        <taxon>Actinomycetota</taxon>
        <taxon>Actinomycetes</taxon>
        <taxon>Mycobacteriales</taxon>
        <taxon>Nocardiaceae</taxon>
        <taxon>Rhodococcus</taxon>
    </lineage>
</organism>
<evidence type="ECO:0000313" key="1">
    <source>
        <dbReference type="EMBL" id="BAH51329.1"/>
    </source>
</evidence>
<reference evidence="1 2" key="1">
    <citation type="submission" date="2009-03" db="EMBL/GenBank/DDBJ databases">
        <title>Comparison of the complete genome sequences of Rhodococcus erythropolis PR4 and Rhodococcus opacus B4.</title>
        <authorList>
            <person name="Takarada H."/>
            <person name="Sekine M."/>
            <person name="Hosoyama A."/>
            <person name="Yamada R."/>
            <person name="Fujisawa T."/>
            <person name="Omata S."/>
            <person name="Shimizu A."/>
            <person name="Tsukatani N."/>
            <person name="Tanikawa S."/>
            <person name="Fujita N."/>
            <person name="Harayama S."/>
        </authorList>
    </citation>
    <scope>NUCLEOTIDE SEQUENCE [LARGE SCALE GENOMIC DNA]</scope>
    <source>
        <strain evidence="1 2">B4</strain>
    </source>
</reference>